<reference evidence="5" key="1">
    <citation type="submission" date="2021-01" db="EMBL/GenBank/DDBJ databases">
        <title>Whole genome shotgun sequence of Planotetraspora silvatica NBRC 100141.</title>
        <authorList>
            <person name="Komaki H."/>
            <person name="Tamura T."/>
        </authorList>
    </citation>
    <scope>NUCLEOTIDE SEQUENCE</scope>
    <source>
        <strain evidence="5">NBRC 100141</strain>
    </source>
</reference>
<feature type="domain" description="Sialidase" evidence="4">
    <location>
        <begin position="65"/>
        <end position="366"/>
    </location>
</feature>
<evidence type="ECO:0000256" key="1">
    <source>
        <dbReference type="ARBA" id="ARBA00000427"/>
    </source>
</evidence>
<dbReference type="PANTHER" id="PTHR10628:SF30">
    <property type="entry name" value="EXO-ALPHA-SIALIDASE"/>
    <property type="match status" value="1"/>
</dbReference>
<evidence type="ECO:0000259" key="4">
    <source>
        <dbReference type="Pfam" id="PF13088"/>
    </source>
</evidence>
<dbReference type="InterPro" id="IPR011040">
    <property type="entry name" value="Sialidase"/>
</dbReference>
<dbReference type="GO" id="GO:0004308">
    <property type="term" value="F:exo-alpha-sialidase activity"/>
    <property type="evidence" value="ECO:0007669"/>
    <property type="project" value="UniProtKB-EC"/>
</dbReference>
<dbReference type="GO" id="GO:0006689">
    <property type="term" value="P:ganglioside catabolic process"/>
    <property type="evidence" value="ECO:0007669"/>
    <property type="project" value="TreeGrafter"/>
</dbReference>
<keyword evidence="6" id="KW-1185">Reference proteome</keyword>
<comment type="similarity">
    <text evidence="2">Belongs to the glycosyl hydrolase 33 family.</text>
</comment>
<evidence type="ECO:0000313" key="6">
    <source>
        <dbReference type="Proteomes" id="UP000644610"/>
    </source>
</evidence>
<sequence>MGFSDQMRTVIMRSLSASVLVAAPLITVTGETRSSTAITSVVWQAGVGGYDTYRIPSIVYSNGVLVALAEGRHTSAADSGNIDIVAKRSTDGGATWGAQSVVTSQGADTAGNPTAVVDPASGDIVLLSCRNAAASTEAQIMQGKAAARRVYVQRSTNDGASWSAPVEITDDVRPTGWRWYATGPGHGVAKTKGTNVGRLVIPANHSKPPTGTDLGSEAKYYGGHLLYSDDGGHTWSVGAQSSNPNGGLNENESTITELADSRLYVNARNQNGSLPISRVDGYSANGQTLEKPYRPQATITSPIVEGSVIALTDGRLLYSGPVHPTERAGMTIRVSDDNGRTWTIGYPVSGLPAAYSDLVQMDDATIGLLYETGDWNANATVTFARIPLAEIEG</sequence>
<dbReference type="EC" id="3.2.1.18" evidence="3"/>
<dbReference type="InterPro" id="IPR026856">
    <property type="entry name" value="Sialidase_fam"/>
</dbReference>
<comment type="catalytic activity">
    <reaction evidence="1">
        <text>Hydrolysis of alpha-(2-&gt;3)-, alpha-(2-&gt;6)-, alpha-(2-&gt;8)- glycosidic linkages of terminal sialic acid residues in oligosaccharides, glycoproteins, glycolipids, colominic acid and synthetic substrates.</text>
        <dbReference type="EC" id="3.2.1.18"/>
    </reaction>
</comment>
<dbReference type="PANTHER" id="PTHR10628">
    <property type="entry name" value="SIALIDASE"/>
    <property type="match status" value="1"/>
</dbReference>
<dbReference type="AlphaFoldDB" id="A0A8J3XLS2"/>
<dbReference type="GO" id="GO:0016020">
    <property type="term" value="C:membrane"/>
    <property type="evidence" value="ECO:0007669"/>
    <property type="project" value="TreeGrafter"/>
</dbReference>
<dbReference type="EMBL" id="BOOQ01000003">
    <property type="protein sequence ID" value="GII44466.1"/>
    <property type="molecule type" value="Genomic_DNA"/>
</dbReference>
<comment type="caution">
    <text evidence="5">The sequence shown here is derived from an EMBL/GenBank/DDBJ whole genome shotgun (WGS) entry which is preliminary data.</text>
</comment>
<accession>A0A8J3XLS2</accession>
<evidence type="ECO:0000256" key="3">
    <source>
        <dbReference type="ARBA" id="ARBA00012733"/>
    </source>
</evidence>
<protein>
    <recommendedName>
        <fullName evidence="3">exo-alpha-sialidase</fullName>
        <ecNumber evidence="3">3.2.1.18</ecNumber>
    </recommendedName>
</protein>
<evidence type="ECO:0000313" key="5">
    <source>
        <dbReference type="EMBL" id="GII44466.1"/>
    </source>
</evidence>
<dbReference type="Gene3D" id="2.120.10.10">
    <property type="match status" value="1"/>
</dbReference>
<dbReference type="InterPro" id="IPR036278">
    <property type="entry name" value="Sialidase_sf"/>
</dbReference>
<proteinExistence type="inferred from homology"/>
<name>A0A8J3XLS2_9ACTN</name>
<dbReference type="Pfam" id="PF13088">
    <property type="entry name" value="BNR_2"/>
    <property type="match status" value="1"/>
</dbReference>
<dbReference type="GO" id="GO:0005737">
    <property type="term" value="C:cytoplasm"/>
    <property type="evidence" value="ECO:0007669"/>
    <property type="project" value="TreeGrafter"/>
</dbReference>
<dbReference type="GO" id="GO:0009313">
    <property type="term" value="P:oligosaccharide catabolic process"/>
    <property type="evidence" value="ECO:0007669"/>
    <property type="project" value="TreeGrafter"/>
</dbReference>
<gene>
    <name evidence="5" type="ORF">Psi02_08900</name>
</gene>
<dbReference type="Proteomes" id="UP000644610">
    <property type="component" value="Unassembled WGS sequence"/>
</dbReference>
<dbReference type="SUPFAM" id="SSF50939">
    <property type="entry name" value="Sialidases"/>
    <property type="match status" value="1"/>
</dbReference>
<dbReference type="CDD" id="cd15482">
    <property type="entry name" value="Sialidase_non-viral"/>
    <property type="match status" value="1"/>
</dbReference>
<organism evidence="5 6">
    <name type="scientific">Planotetraspora silvatica</name>
    <dbReference type="NCBI Taxonomy" id="234614"/>
    <lineage>
        <taxon>Bacteria</taxon>
        <taxon>Bacillati</taxon>
        <taxon>Actinomycetota</taxon>
        <taxon>Actinomycetes</taxon>
        <taxon>Streptosporangiales</taxon>
        <taxon>Streptosporangiaceae</taxon>
        <taxon>Planotetraspora</taxon>
    </lineage>
</organism>
<evidence type="ECO:0000256" key="2">
    <source>
        <dbReference type="ARBA" id="ARBA00009348"/>
    </source>
</evidence>